<dbReference type="Gene3D" id="3.40.50.1110">
    <property type="entry name" value="SGNH hydrolase"/>
    <property type="match status" value="1"/>
</dbReference>
<dbReference type="EMBL" id="JAUYVI010000005">
    <property type="protein sequence ID" value="MDQ7249266.1"/>
    <property type="molecule type" value="Genomic_DNA"/>
</dbReference>
<name>A0ABU0YQL8_9PROT</name>
<dbReference type="PROSITE" id="PS51318">
    <property type="entry name" value="TAT"/>
    <property type="match status" value="1"/>
</dbReference>
<proteinExistence type="predicted"/>
<organism evidence="3 4">
    <name type="scientific">Dongia sedimenti</name>
    <dbReference type="NCBI Taxonomy" id="3064282"/>
    <lineage>
        <taxon>Bacteria</taxon>
        <taxon>Pseudomonadati</taxon>
        <taxon>Pseudomonadota</taxon>
        <taxon>Alphaproteobacteria</taxon>
        <taxon>Rhodospirillales</taxon>
        <taxon>Dongiaceae</taxon>
        <taxon>Dongia</taxon>
    </lineage>
</organism>
<dbReference type="PANTHER" id="PTHR30383">
    <property type="entry name" value="THIOESTERASE 1/PROTEASE 1/LYSOPHOSPHOLIPASE L1"/>
    <property type="match status" value="1"/>
</dbReference>
<dbReference type="InterPro" id="IPR051532">
    <property type="entry name" value="Ester_Hydrolysis_Enzymes"/>
</dbReference>
<feature type="domain" description="SGNH hydrolase-type esterase" evidence="2">
    <location>
        <begin position="37"/>
        <end position="202"/>
    </location>
</feature>
<reference evidence="4" key="1">
    <citation type="submission" date="2023-08" db="EMBL/GenBank/DDBJ databases">
        <title>Rhodospirillaceae gen. nov., a novel taxon isolated from the Yangtze River Yuezi River estuary sludge.</title>
        <authorList>
            <person name="Ruan L."/>
        </authorList>
    </citation>
    <scope>NUCLEOTIDE SEQUENCE [LARGE SCALE GENOMIC DNA]</scope>
    <source>
        <strain evidence="4">R-7</strain>
    </source>
</reference>
<evidence type="ECO:0000313" key="4">
    <source>
        <dbReference type="Proteomes" id="UP001230156"/>
    </source>
</evidence>
<feature type="chain" id="PRO_5046078149" evidence="1">
    <location>
        <begin position="30"/>
        <end position="220"/>
    </location>
</feature>
<dbReference type="SUPFAM" id="SSF52266">
    <property type="entry name" value="SGNH hydrolase"/>
    <property type="match status" value="1"/>
</dbReference>
<dbReference type="InterPro" id="IPR006311">
    <property type="entry name" value="TAT_signal"/>
</dbReference>
<dbReference type="InterPro" id="IPR036514">
    <property type="entry name" value="SGNH_hydro_sf"/>
</dbReference>
<comment type="caution">
    <text evidence="3">The sequence shown here is derived from an EMBL/GenBank/DDBJ whole genome shotgun (WGS) entry which is preliminary data.</text>
</comment>
<feature type="signal peptide" evidence="1">
    <location>
        <begin position="1"/>
        <end position="29"/>
    </location>
</feature>
<evidence type="ECO:0000313" key="3">
    <source>
        <dbReference type="EMBL" id="MDQ7249266.1"/>
    </source>
</evidence>
<gene>
    <name evidence="3" type="ORF">Q8A70_16380</name>
</gene>
<sequence>MPRPTPARRGFLALLAGLALAYPFGPSRADDPVKVLALGDSLTAGYGLKQGEGFADQLQTAFRKMGRPVTVINGGVSGDTSAGGLSRIDWALADKPAVVILELGANDMLRATDPDSTRRNLAGIIEKAQAAGAKVLLAGMKAQRNLGAEYVRKFDAIYPDLAQQYGVPLYPFFMDGIVGADGTADTKLLQGDGLHPTEAGAKVIVDRIMPALLQLLDGKA</sequence>
<dbReference type="InterPro" id="IPR013830">
    <property type="entry name" value="SGNH_hydro"/>
</dbReference>
<dbReference type="PANTHER" id="PTHR30383:SF24">
    <property type="entry name" value="THIOESTERASE 1_PROTEASE 1_LYSOPHOSPHOLIPASE L1"/>
    <property type="match status" value="1"/>
</dbReference>
<keyword evidence="1" id="KW-0732">Signal</keyword>
<protein>
    <submittedName>
        <fullName evidence="3">Arylesterase</fullName>
    </submittedName>
</protein>
<dbReference type="Pfam" id="PF13472">
    <property type="entry name" value="Lipase_GDSL_2"/>
    <property type="match status" value="1"/>
</dbReference>
<dbReference type="CDD" id="cd01822">
    <property type="entry name" value="Lysophospholipase_L1_like"/>
    <property type="match status" value="1"/>
</dbReference>
<dbReference type="RefSeq" id="WP_379957074.1">
    <property type="nucleotide sequence ID" value="NZ_JAUYVI010000005.1"/>
</dbReference>
<evidence type="ECO:0000256" key="1">
    <source>
        <dbReference type="SAM" id="SignalP"/>
    </source>
</evidence>
<evidence type="ECO:0000259" key="2">
    <source>
        <dbReference type="Pfam" id="PF13472"/>
    </source>
</evidence>
<keyword evidence="4" id="KW-1185">Reference proteome</keyword>
<accession>A0ABU0YQL8</accession>
<dbReference type="Proteomes" id="UP001230156">
    <property type="component" value="Unassembled WGS sequence"/>
</dbReference>